<protein>
    <recommendedName>
        <fullName evidence="5">Deacetylase PdaC domain-containing protein</fullName>
    </recommendedName>
</protein>
<organism evidence="3 4">
    <name type="scientific">Flavobacterium reichenbachii</name>
    <dbReference type="NCBI Taxonomy" id="362418"/>
    <lineage>
        <taxon>Bacteria</taxon>
        <taxon>Pseudomonadati</taxon>
        <taxon>Bacteroidota</taxon>
        <taxon>Flavobacteriia</taxon>
        <taxon>Flavobacteriales</taxon>
        <taxon>Flavobacteriaceae</taxon>
        <taxon>Flavobacterium</taxon>
    </lineage>
</organism>
<dbReference type="Gene3D" id="3.30.565.40">
    <property type="entry name" value="Fervidobacterium nodosum Rt17-B1 like"/>
    <property type="match status" value="1"/>
</dbReference>
<proteinExistence type="predicted"/>
<sequence>MKQYSFLVFLLVLFSSCSKDLSFENETFEKKSDVPCKSECPEISIDIPIAKNKKIVADSINKTVFLVVKEIVFFEGDSLKVNDYNSLATSFISSYEEMHTKFPEETFGWEAKIKGNIEFESNQIINIKIDHYTFTGGAHGYQGYRSLLFNPATGKTILNNQLFKNEKEFLAFAEKEFRTKYHIPASSNINATGLMFENDKFQLPQNIFYTQEGLLLYYNSYEAASYADGPKKLLFPYDQVNKYLKFK</sequence>
<dbReference type="STRING" id="362418.IW19_04360"/>
<evidence type="ECO:0000313" key="3">
    <source>
        <dbReference type="EMBL" id="KFF04812.1"/>
    </source>
</evidence>
<evidence type="ECO:0000313" key="4">
    <source>
        <dbReference type="Proteomes" id="UP000028715"/>
    </source>
</evidence>
<evidence type="ECO:0000259" key="2">
    <source>
        <dbReference type="Pfam" id="PF13739"/>
    </source>
</evidence>
<feature type="domain" description="Deacetylase PdaC" evidence="2">
    <location>
        <begin position="37"/>
        <end position="141"/>
    </location>
</feature>
<dbReference type="Gene3D" id="3.90.640.20">
    <property type="entry name" value="Heat-shock cognate protein, ATPase"/>
    <property type="match status" value="1"/>
</dbReference>
<evidence type="ECO:0008006" key="5">
    <source>
        <dbReference type="Google" id="ProtNLM"/>
    </source>
</evidence>
<dbReference type="AlphaFoldDB" id="A0A085ZK48"/>
<dbReference type="Proteomes" id="UP000028715">
    <property type="component" value="Unassembled WGS sequence"/>
</dbReference>
<dbReference type="EMBL" id="JPRL01000001">
    <property type="protein sequence ID" value="KFF04812.1"/>
    <property type="molecule type" value="Genomic_DNA"/>
</dbReference>
<accession>A0A085ZK48</accession>
<name>A0A085ZK48_9FLAO</name>
<dbReference type="eggNOG" id="ENOG502Z967">
    <property type="taxonomic scope" value="Bacteria"/>
</dbReference>
<feature type="domain" description="DUF3298" evidence="1">
    <location>
        <begin position="162"/>
        <end position="238"/>
    </location>
</feature>
<dbReference type="Pfam" id="PF11738">
    <property type="entry name" value="DUF3298"/>
    <property type="match status" value="1"/>
</dbReference>
<dbReference type="InterPro" id="IPR025303">
    <property type="entry name" value="PdaC"/>
</dbReference>
<keyword evidence="4" id="KW-1185">Reference proteome</keyword>
<reference evidence="3 4" key="1">
    <citation type="submission" date="2014-07" db="EMBL/GenBank/DDBJ databases">
        <title>Genome of Flavobacterium reichenbachii LMG 25512.</title>
        <authorList>
            <person name="Stropko S.J."/>
            <person name="Pipes S.E."/>
            <person name="Newman J.D."/>
        </authorList>
    </citation>
    <scope>NUCLEOTIDE SEQUENCE [LARGE SCALE GENOMIC DNA]</scope>
    <source>
        <strain evidence="3 4">LMG 25512</strain>
    </source>
</reference>
<comment type="caution">
    <text evidence="3">The sequence shown here is derived from an EMBL/GenBank/DDBJ whole genome shotgun (WGS) entry which is preliminary data.</text>
</comment>
<gene>
    <name evidence="3" type="ORF">IW19_04360</name>
</gene>
<dbReference type="OrthoDB" id="594879at2"/>
<dbReference type="RefSeq" id="WP_035681573.1">
    <property type="nucleotide sequence ID" value="NZ_JPRL01000001.1"/>
</dbReference>
<dbReference type="Pfam" id="PF13739">
    <property type="entry name" value="PdaC"/>
    <property type="match status" value="1"/>
</dbReference>
<dbReference type="InterPro" id="IPR037126">
    <property type="entry name" value="PdaC/RsiV-like_sf"/>
</dbReference>
<evidence type="ECO:0000259" key="1">
    <source>
        <dbReference type="Pfam" id="PF11738"/>
    </source>
</evidence>
<dbReference type="PROSITE" id="PS51257">
    <property type="entry name" value="PROKAR_LIPOPROTEIN"/>
    <property type="match status" value="1"/>
</dbReference>
<dbReference type="InterPro" id="IPR021729">
    <property type="entry name" value="DUF3298"/>
</dbReference>